<dbReference type="GO" id="GO:0016829">
    <property type="term" value="F:lyase activity"/>
    <property type="evidence" value="ECO:0007669"/>
    <property type="project" value="UniProtKB-KW"/>
</dbReference>
<protein>
    <submittedName>
        <fullName evidence="4">Delta endotoxin-like protein</fullName>
    </submittedName>
</protein>
<dbReference type="GO" id="GO:0042597">
    <property type="term" value="C:periplasmic space"/>
    <property type="evidence" value="ECO:0007669"/>
    <property type="project" value="InterPro"/>
</dbReference>
<feature type="domain" description="CBM6" evidence="3">
    <location>
        <begin position="496"/>
        <end position="646"/>
    </location>
</feature>
<dbReference type="InterPro" id="IPR008964">
    <property type="entry name" value="Invasin/intimin_cell_adhesion"/>
</dbReference>
<organism evidence="4 5">
    <name type="scientific">Arcicella aurantiaca</name>
    <dbReference type="NCBI Taxonomy" id="591202"/>
    <lineage>
        <taxon>Bacteria</taxon>
        <taxon>Pseudomonadati</taxon>
        <taxon>Bacteroidota</taxon>
        <taxon>Cytophagia</taxon>
        <taxon>Cytophagales</taxon>
        <taxon>Flectobacillaceae</taxon>
        <taxon>Arcicella</taxon>
    </lineage>
</organism>
<dbReference type="GO" id="GO:0030246">
    <property type="term" value="F:carbohydrate binding"/>
    <property type="evidence" value="ECO:0007669"/>
    <property type="project" value="InterPro"/>
</dbReference>
<dbReference type="PROSITE" id="PS51175">
    <property type="entry name" value="CBM6"/>
    <property type="match status" value="1"/>
</dbReference>
<dbReference type="InterPro" id="IPR008979">
    <property type="entry name" value="Galactose-bd-like_sf"/>
</dbReference>
<dbReference type="RefSeq" id="WP_109744349.1">
    <property type="nucleotide sequence ID" value="NZ_QGGO01000023.1"/>
</dbReference>
<evidence type="ECO:0000256" key="2">
    <source>
        <dbReference type="SAM" id="SignalP"/>
    </source>
</evidence>
<evidence type="ECO:0000313" key="5">
    <source>
        <dbReference type="Proteomes" id="UP000245489"/>
    </source>
</evidence>
<evidence type="ECO:0000313" key="4">
    <source>
        <dbReference type="EMBL" id="PWK21641.1"/>
    </source>
</evidence>
<dbReference type="InterPro" id="IPR041342">
    <property type="entry name" value="CBM35"/>
</dbReference>
<reference evidence="4 5" key="1">
    <citation type="submission" date="2018-05" db="EMBL/GenBank/DDBJ databases">
        <title>Genomic Encyclopedia of Archaeal and Bacterial Type Strains, Phase II (KMG-II): from individual species to whole genera.</title>
        <authorList>
            <person name="Goeker M."/>
        </authorList>
    </citation>
    <scope>NUCLEOTIDE SEQUENCE [LARGE SCALE GENOMIC DNA]</scope>
    <source>
        <strain evidence="4 5">DSM 22214</strain>
    </source>
</reference>
<dbReference type="InterPro" id="IPR005084">
    <property type="entry name" value="CBM6"/>
</dbReference>
<dbReference type="InterPro" id="IPR006584">
    <property type="entry name" value="Cellulose-bd_IV"/>
</dbReference>
<dbReference type="Proteomes" id="UP000245489">
    <property type="component" value="Unassembled WGS sequence"/>
</dbReference>
<dbReference type="Pfam" id="PF18099">
    <property type="entry name" value="CBM_35_2"/>
    <property type="match status" value="1"/>
</dbReference>
<sequence>MKKIFLFLRVLLLSAFFLTGWQSNGQSTFIHPGISHKKSDLDRMKSMVAAGIEPWKSSYLSLASSQYASYNYSVRGNSSTTQLINVSTMSGFNYESIKFDGLAAHLNAIMWYITGDERHAQKAVEIFNAWSNITAIKTSGTRSLDAGRVIWKMLEGAEIIKSTYSGWSLADQNRFKAMLVYPGYSTTTVPTTAINNEEVSFYWFMYNGDSGRHGNQGIFGMRGIAAMGIFLDNRVMYDRAIRYLKGLPHRADDLAYPSGPPINGATPTSASNEYLNVYSLSGFENTVEDYGYNELIANYVYENGQCQESARDQSHSLNGIGNILTIAEMAWNQGDDLYGFLDNRLLLGMEYSYRYNVSLNYSYPDQLTPWEPTVASGEFFDRRERTGRWQSLKMNPTNEGMTATSRAVGFKFDKAPIGEMTLGHYRDRLGLTSDKYKWTQRAFDISTQELGYEGQGFDVDYPGWGGLTFHRPNLCSGDPCSIVDGKRVFAINQIPGTIEAENFDFIPIDGQDKTYFENTSTNIGGQYRTTEAVDIEDCTEGGNNLTSLENGEWVNYTVNVPTSGRYKLDIRYASMATGGKIKIEYKGIDKTGEFDIPFGGVNSTGSQDWKTLTVAPNFTLHAGVQSMRLKISGNSNAFQLNNFSISYLGALPTQTITFPSITTKTIGTADFDPNATSSAGLAITYTSSNPAVATIVNGLIHIVGSGSTTITASQGGDENYAPATSINRTFLVTGIGAGDYISTGNMNWNGGTWSISDGNGGVSGTTTTAPTSAVNVHILSGHTVTLATTAGNCKSLTVQSGATLTETIALTVVGNLVMDGTMTNTAAITANSDVFVGGIWTASGNLTIAKSFTLQSSGVYKSSTAPSGSVFSLTINGNDAIVRIDGTLGGTTSGNSTVGEGLRLYFGGTGVVTLTGTGVVNIARFQPVSGNNNVQNFVIDIDMNLGNNSVQSSGVNTFSLNAGSGTKTLTINTGKTVKITNSSGSFHSPTNATEDNTTAALKLGGTNNYGNMTYNINGTLDVSLAHFVLYNHTNTSNPSASQILTVNVGTQGILKLGSDIRMAKSVATQKIYVNVADGGVIDATTAPLNLTVAPVSANGHTTNNSGLSWFTLAPSAIYKQNVSSGVNTPLWVGTTNTNYNPLRINPTTSTTVEVKVQNGFSPSGLLTATTEKAINRTWNITPTIASSSTLSFGYNATDKNTGNNPASSMKLLHYNQTNATWENLASSTPVAGIGTDYSVSYNNISSFSPFVLGNVFTIPVSITNLNTFYCQTASEVLLTSSPTGGTFTIDGNAATALKPNELSIGTHTIVYTHSDGESTDTKTVQIGVSAPTISVSNSLICKGENATLSINNCTGTVTWSTGATGNSLVVNPQLTSNYKAICSENGCNSDSSLVTTVTVNSPNIPTVANDISIISQTPTTLTATGCEGTLIWFNAGNNQEVSMPIAPESTQVYYAKCSQTVNGLTCLSSQSTNITVNVGSIIISIASGDWENASTWNLNRVPSSTDFVVIDSSHTVTISTANATANKLAYRQNAQINFANTTAKLVMGN</sequence>
<dbReference type="SUPFAM" id="SSF49785">
    <property type="entry name" value="Galactose-binding domain-like"/>
    <property type="match status" value="1"/>
</dbReference>
<feature type="chain" id="PRO_5016311677" evidence="2">
    <location>
        <begin position="26"/>
        <end position="1549"/>
    </location>
</feature>
<dbReference type="SUPFAM" id="SSF48230">
    <property type="entry name" value="Chondroitin AC/alginate lyase"/>
    <property type="match status" value="1"/>
</dbReference>
<keyword evidence="5" id="KW-1185">Reference proteome</keyword>
<dbReference type="SMART" id="SM00606">
    <property type="entry name" value="CBD_IV"/>
    <property type="match status" value="1"/>
</dbReference>
<evidence type="ECO:0000256" key="1">
    <source>
        <dbReference type="ARBA" id="ARBA00022729"/>
    </source>
</evidence>
<dbReference type="OrthoDB" id="898870at2"/>
<evidence type="ECO:0000259" key="3">
    <source>
        <dbReference type="PROSITE" id="PS51175"/>
    </source>
</evidence>
<feature type="signal peptide" evidence="2">
    <location>
        <begin position="1"/>
        <end position="25"/>
    </location>
</feature>
<dbReference type="SUPFAM" id="SSF49373">
    <property type="entry name" value="Invasin/intimin cell-adhesion fragments"/>
    <property type="match status" value="1"/>
</dbReference>
<dbReference type="CDD" id="cd04080">
    <property type="entry name" value="CBM6_cellulase-like"/>
    <property type="match status" value="1"/>
</dbReference>
<dbReference type="InterPro" id="IPR008929">
    <property type="entry name" value="Chondroitin_lyas"/>
</dbReference>
<gene>
    <name evidence="4" type="ORF">LV89_03667</name>
</gene>
<dbReference type="Gene3D" id="2.60.120.260">
    <property type="entry name" value="Galactose-binding domain-like"/>
    <property type="match status" value="1"/>
</dbReference>
<accession>A0A316DU94</accession>
<keyword evidence="1 2" id="KW-0732">Signal</keyword>
<dbReference type="EMBL" id="QGGO01000023">
    <property type="protein sequence ID" value="PWK21641.1"/>
    <property type="molecule type" value="Genomic_DNA"/>
</dbReference>
<name>A0A316DU94_9BACT</name>
<proteinExistence type="predicted"/>
<dbReference type="Gene3D" id="2.60.40.1080">
    <property type="match status" value="1"/>
</dbReference>
<comment type="caution">
    <text evidence="4">The sequence shown here is derived from an EMBL/GenBank/DDBJ whole genome shotgun (WGS) entry which is preliminary data.</text>
</comment>
<dbReference type="Gene3D" id="1.50.10.100">
    <property type="entry name" value="Chondroitin AC/alginate lyase"/>
    <property type="match status" value="1"/>
</dbReference>